<accession>A0A3M6UWT8</accession>
<feature type="region of interest" description="Disordered" evidence="1">
    <location>
        <begin position="138"/>
        <end position="159"/>
    </location>
</feature>
<keyword evidence="4" id="KW-1185">Reference proteome</keyword>
<evidence type="ECO:0000256" key="2">
    <source>
        <dbReference type="SAM" id="SignalP"/>
    </source>
</evidence>
<dbReference type="AlphaFoldDB" id="A0A3M6UWT8"/>
<keyword evidence="2" id="KW-0732">Signal</keyword>
<evidence type="ECO:0000313" key="4">
    <source>
        <dbReference type="Proteomes" id="UP000275408"/>
    </source>
</evidence>
<dbReference type="EMBL" id="RCHS01000537">
    <property type="protein sequence ID" value="RMX58166.1"/>
    <property type="molecule type" value="Genomic_DNA"/>
</dbReference>
<reference evidence="3 4" key="1">
    <citation type="journal article" date="2018" name="Sci. Rep.">
        <title>Comparative analysis of the Pocillopora damicornis genome highlights role of immune system in coral evolution.</title>
        <authorList>
            <person name="Cunning R."/>
            <person name="Bay R.A."/>
            <person name="Gillette P."/>
            <person name="Baker A.C."/>
            <person name="Traylor-Knowles N."/>
        </authorList>
    </citation>
    <scope>NUCLEOTIDE SEQUENCE [LARGE SCALE GENOMIC DNA]</scope>
    <source>
        <strain evidence="3">RSMAS</strain>
        <tissue evidence="3">Whole animal</tissue>
    </source>
</reference>
<evidence type="ECO:0000256" key="1">
    <source>
        <dbReference type="SAM" id="MobiDB-lite"/>
    </source>
</evidence>
<protein>
    <submittedName>
        <fullName evidence="3">Uncharacterized protein</fullName>
    </submittedName>
</protein>
<sequence>MLTKVAIFVIAVCCLLHEKSCSPQGLKEKLLNSTQSPWNATQIDAARGSVLQRIKRQPSNDDCCVKKKLIYNNRVTYQCQSEHPDCFSKSDPGSKLFGQCETVRDGRKNGIVVFILLTCIGAFCQQLSLDKVITRDTHQSIRARSRKANSPSGRYAEPRQNYREDDCCVKKKMVQNGKIKTQRRSEHPDCFSKSDPRSPYFGMCETVRNSQNGVVACRCAAQKRDSNPN</sequence>
<dbReference type="OrthoDB" id="10373214at2759"/>
<evidence type="ECO:0000313" key="3">
    <source>
        <dbReference type="EMBL" id="RMX58166.1"/>
    </source>
</evidence>
<name>A0A3M6UWT8_POCDA</name>
<organism evidence="3 4">
    <name type="scientific">Pocillopora damicornis</name>
    <name type="common">Cauliflower coral</name>
    <name type="synonym">Millepora damicornis</name>
    <dbReference type="NCBI Taxonomy" id="46731"/>
    <lineage>
        <taxon>Eukaryota</taxon>
        <taxon>Metazoa</taxon>
        <taxon>Cnidaria</taxon>
        <taxon>Anthozoa</taxon>
        <taxon>Hexacorallia</taxon>
        <taxon>Scleractinia</taxon>
        <taxon>Astrocoeniina</taxon>
        <taxon>Pocilloporidae</taxon>
        <taxon>Pocillopora</taxon>
    </lineage>
</organism>
<feature type="chain" id="PRO_5018336364" evidence="2">
    <location>
        <begin position="22"/>
        <end position="229"/>
    </location>
</feature>
<comment type="caution">
    <text evidence="3">The sequence shown here is derived from an EMBL/GenBank/DDBJ whole genome shotgun (WGS) entry which is preliminary data.</text>
</comment>
<gene>
    <name evidence="3" type="ORF">pdam_00000078</name>
</gene>
<feature type="signal peptide" evidence="2">
    <location>
        <begin position="1"/>
        <end position="21"/>
    </location>
</feature>
<proteinExistence type="predicted"/>
<dbReference type="Proteomes" id="UP000275408">
    <property type="component" value="Unassembled WGS sequence"/>
</dbReference>